<reference evidence="2" key="1">
    <citation type="submission" date="2023-07" db="EMBL/GenBank/DDBJ databases">
        <title>draft genome sequence of fig (Ficus carica).</title>
        <authorList>
            <person name="Takahashi T."/>
            <person name="Nishimura K."/>
        </authorList>
    </citation>
    <scope>NUCLEOTIDE SEQUENCE</scope>
</reference>
<evidence type="ECO:0000313" key="3">
    <source>
        <dbReference type="Proteomes" id="UP001187192"/>
    </source>
</evidence>
<evidence type="ECO:0000313" key="2">
    <source>
        <dbReference type="EMBL" id="GMN58509.1"/>
    </source>
</evidence>
<dbReference type="Proteomes" id="UP001187192">
    <property type="component" value="Unassembled WGS sequence"/>
</dbReference>
<protein>
    <recommendedName>
        <fullName evidence="4">CCHC-type domain-containing protein</fullName>
    </recommendedName>
</protein>
<comment type="caution">
    <text evidence="2">The sequence shown here is derived from an EMBL/GenBank/DDBJ whole genome shotgun (WGS) entry which is preliminary data.</text>
</comment>
<dbReference type="EMBL" id="BTGU01000078">
    <property type="protein sequence ID" value="GMN58509.1"/>
    <property type="molecule type" value="Genomic_DNA"/>
</dbReference>
<feature type="compositionally biased region" description="Acidic residues" evidence="1">
    <location>
        <begin position="279"/>
        <end position="292"/>
    </location>
</feature>
<evidence type="ECO:0008006" key="4">
    <source>
        <dbReference type="Google" id="ProtNLM"/>
    </source>
</evidence>
<dbReference type="AlphaFoldDB" id="A0AA88DN98"/>
<keyword evidence="3" id="KW-1185">Reference proteome</keyword>
<feature type="compositionally biased region" description="Basic and acidic residues" evidence="1">
    <location>
        <begin position="259"/>
        <end position="269"/>
    </location>
</feature>
<evidence type="ECO:0000256" key="1">
    <source>
        <dbReference type="SAM" id="MobiDB-lite"/>
    </source>
</evidence>
<sequence length="363" mass="41171">MLTKDKSLGKNENPVSTSLPCVVPTRVKSGLVHGLSWIWLAVPSTPWQRATVSNLSVIFDARRWSWQGYLNCYKTFFGVINRKGRGFASVRSTLPVGLVNRMTPSGTGQLEEIVQSIGQILKQSIVLCLSPINLSRASDQLDIALNLCKPLEKLTFAKSPLFHLSLTLEPTLFLTFFECSQFFYGGFGSLASVVKVDEFVKGVVRLGSEFNRVSSCKTAHDIWHALEVVHEGTSQFTDIVNDLNALGLTFSEEITRKKDKEKKEKEKKGKGIALKGTINEDDDEDEDNEDDDLNGDLEMTYLLARKSKKFYKRFDQNKGSRRFRKKSDKPKEDEIIYYDCKKLGHKRSDCPFKKKPTIIRRKN</sequence>
<gene>
    <name evidence="2" type="ORF">TIFTF001_027602</name>
</gene>
<organism evidence="2 3">
    <name type="scientific">Ficus carica</name>
    <name type="common">Common fig</name>
    <dbReference type="NCBI Taxonomy" id="3494"/>
    <lineage>
        <taxon>Eukaryota</taxon>
        <taxon>Viridiplantae</taxon>
        <taxon>Streptophyta</taxon>
        <taxon>Embryophyta</taxon>
        <taxon>Tracheophyta</taxon>
        <taxon>Spermatophyta</taxon>
        <taxon>Magnoliopsida</taxon>
        <taxon>eudicotyledons</taxon>
        <taxon>Gunneridae</taxon>
        <taxon>Pentapetalae</taxon>
        <taxon>rosids</taxon>
        <taxon>fabids</taxon>
        <taxon>Rosales</taxon>
        <taxon>Moraceae</taxon>
        <taxon>Ficeae</taxon>
        <taxon>Ficus</taxon>
    </lineage>
</organism>
<proteinExistence type="predicted"/>
<accession>A0AA88DN98</accession>
<name>A0AA88DN98_FICCA</name>
<feature type="region of interest" description="Disordered" evidence="1">
    <location>
        <begin position="259"/>
        <end position="292"/>
    </location>
</feature>